<dbReference type="STRING" id="1182543.W9WZP7"/>
<dbReference type="GO" id="GO:0006368">
    <property type="term" value="P:transcription elongation by RNA polymerase II"/>
    <property type="evidence" value="ECO:0007669"/>
    <property type="project" value="InterPro"/>
</dbReference>
<dbReference type="GO" id="GO:0016593">
    <property type="term" value="C:Cdc73/Paf1 complex"/>
    <property type="evidence" value="ECO:0007669"/>
    <property type="project" value="InterPro"/>
</dbReference>
<dbReference type="Proteomes" id="UP000019471">
    <property type="component" value="Unassembled WGS sequence"/>
</dbReference>
<gene>
    <name evidence="2" type="ORF">A1O5_06615</name>
</gene>
<reference evidence="2 3" key="1">
    <citation type="submission" date="2013-03" db="EMBL/GenBank/DDBJ databases">
        <title>The Genome Sequence of Cladophialophora psammophila CBS 110553.</title>
        <authorList>
            <consortium name="The Broad Institute Genomics Platform"/>
            <person name="Cuomo C."/>
            <person name="de Hoog S."/>
            <person name="Gorbushina A."/>
            <person name="Walker B."/>
            <person name="Young S.K."/>
            <person name="Zeng Q."/>
            <person name="Gargeya S."/>
            <person name="Fitzgerald M."/>
            <person name="Haas B."/>
            <person name="Abouelleil A."/>
            <person name="Allen A.W."/>
            <person name="Alvarado L."/>
            <person name="Arachchi H.M."/>
            <person name="Berlin A.M."/>
            <person name="Chapman S.B."/>
            <person name="Gainer-Dewar J."/>
            <person name="Goldberg J."/>
            <person name="Griggs A."/>
            <person name="Gujja S."/>
            <person name="Hansen M."/>
            <person name="Howarth C."/>
            <person name="Imamovic A."/>
            <person name="Ireland A."/>
            <person name="Larimer J."/>
            <person name="McCowan C."/>
            <person name="Murphy C."/>
            <person name="Pearson M."/>
            <person name="Poon T.W."/>
            <person name="Priest M."/>
            <person name="Roberts A."/>
            <person name="Saif S."/>
            <person name="Shea T."/>
            <person name="Sisk P."/>
            <person name="Sykes S."/>
            <person name="Wortman J."/>
            <person name="Nusbaum C."/>
            <person name="Birren B."/>
        </authorList>
    </citation>
    <scope>NUCLEOTIDE SEQUENCE [LARGE SCALE GENOMIC DNA]</scope>
    <source>
        <strain evidence="2 3">CBS 110553</strain>
    </source>
</reference>
<dbReference type="GO" id="GO:0032968">
    <property type="term" value="P:positive regulation of transcription elongation by RNA polymerase II"/>
    <property type="evidence" value="ECO:0007669"/>
    <property type="project" value="TreeGrafter"/>
</dbReference>
<feature type="compositionally biased region" description="Basic and acidic residues" evidence="1">
    <location>
        <begin position="379"/>
        <end position="388"/>
    </location>
</feature>
<dbReference type="AlphaFoldDB" id="W9WZP7"/>
<evidence type="ECO:0008006" key="4">
    <source>
        <dbReference type="Google" id="ProtNLM"/>
    </source>
</evidence>
<feature type="compositionally biased region" description="Basic and acidic residues" evidence="1">
    <location>
        <begin position="44"/>
        <end position="55"/>
    </location>
</feature>
<evidence type="ECO:0000313" key="2">
    <source>
        <dbReference type="EMBL" id="EXJ70545.1"/>
    </source>
</evidence>
<comment type="caution">
    <text evidence="2">The sequence shown here is derived from an EMBL/GenBank/DDBJ whole genome shotgun (WGS) entry which is preliminary data.</text>
</comment>
<sequence>MSAEVESAPHSSILEDDDVPQDLNGEITSDNDGDLFGDEDEEVEQRNDLHRKLDDSELDSGDDESRNDRLAATVEDEEALYEEQKQLKLLDVDIARVKPPEGDELYLLNIPNFLGIKHRNFDYSSYEVPTRPHDGRDPAADSTVKFSPFSTANTSLFWRRDPKNPELIQSNSRIVRWSDGSFTLQIASKPQDQYRISTTAMRQGWPKKLSGSQHQDYDPTKETNHFLAAPHAAAGIDLQIIAPFDASMKIQPTGDQADEAELKLRQSIAATTQMHESPTTFKSVKKDPELAKKAAEMFEKERARADRRREAAQDRQFMRRDRVLGKSGLGRSIGGAGLSIAGLEDDDGMPTARGKKATAKRRRTNRRGDIYSDDEDEETFRRRGREDEYDREDDFLAASDEEPEIYEDEGEGEVEAEEDEDVDDLEIEGRQTVIETRTRGGGRDRDRDRDRERTPKRALRDEDEDAEGEEDGEAGESRRPIGSPAARKKRRVIDDDEDEE</sequence>
<dbReference type="OrthoDB" id="20844at2759"/>
<feature type="compositionally biased region" description="Acidic residues" evidence="1">
    <location>
        <begin position="461"/>
        <end position="474"/>
    </location>
</feature>
<feature type="compositionally biased region" description="Acidic residues" evidence="1">
    <location>
        <begin position="389"/>
        <end position="426"/>
    </location>
</feature>
<feature type="compositionally biased region" description="Acidic residues" evidence="1">
    <location>
        <begin position="29"/>
        <end position="43"/>
    </location>
</feature>
<dbReference type="PANTHER" id="PTHR23146:SF0">
    <property type="entry name" value="RNA POLYMERASE-ASSOCIATED PROTEIN LEO1"/>
    <property type="match status" value="1"/>
</dbReference>
<dbReference type="HOGENOM" id="CLU_030892_0_0_1"/>
<evidence type="ECO:0000256" key="1">
    <source>
        <dbReference type="SAM" id="MobiDB-lite"/>
    </source>
</evidence>
<dbReference type="GO" id="GO:1990269">
    <property type="term" value="F:RNA polymerase II C-terminal domain phosphoserine binding"/>
    <property type="evidence" value="ECO:0007669"/>
    <property type="project" value="TreeGrafter"/>
</dbReference>
<dbReference type="GeneID" id="19191324"/>
<dbReference type="Pfam" id="PF04004">
    <property type="entry name" value="Leo1"/>
    <property type="match status" value="1"/>
</dbReference>
<proteinExistence type="predicted"/>
<dbReference type="PANTHER" id="PTHR23146">
    <property type="entry name" value="LEO1 PROTEIN"/>
    <property type="match status" value="1"/>
</dbReference>
<keyword evidence="3" id="KW-1185">Reference proteome</keyword>
<protein>
    <recommendedName>
        <fullName evidence="4">Leo1-like protein</fullName>
    </recommendedName>
</protein>
<accession>W9WZP7</accession>
<name>W9WZP7_9EURO</name>
<feature type="compositionally biased region" description="Basic residues" evidence="1">
    <location>
        <begin position="353"/>
        <end position="365"/>
    </location>
</feature>
<feature type="region of interest" description="Disordered" evidence="1">
    <location>
        <begin position="339"/>
        <end position="500"/>
    </location>
</feature>
<dbReference type="RefSeq" id="XP_007745397.1">
    <property type="nucleotide sequence ID" value="XM_007747207.1"/>
</dbReference>
<dbReference type="InterPro" id="IPR007149">
    <property type="entry name" value="Leo1"/>
</dbReference>
<organism evidence="2 3">
    <name type="scientific">Cladophialophora psammophila CBS 110553</name>
    <dbReference type="NCBI Taxonomy" id="1182543"/>
    <lineage>
        <taxon>Eukaryota</taxon>
        <taxon>Fungi</taxon>
        <taxon>Dikarya</taxon>
        <taxon>Ascomycota</taxon>
        <taxon>Pezizomycotina</taxon>
        <taxon>Eurotiomycetes</taxon>
        <taxon>Chaetothyriomycetidae</taxon>
        <taxon>Chaetothyriales</taxon>
        <taxon>Herpotrichiellaceae</taxon>
        <taxon>Cladophialophora</taxon>
    </lineage>
</organism>
<feature type="region of interest" description="Disordered" evidence="1">
    <location>
        <begin position="1"/>
        <end position="77"/>
    </location>
</feature>
<dbReference type="EMBL" id="AMGX01000009">
    <property type="protein sequence ID" value="EXJ70545.1"/>
    <property type="molecule type" value="Genomic_DNA"/>
</dbReference>
<evidence type="ECO:0000313" key="3">
    <source>
        <dbReference type="Proteomes" id="UP000019471"/>
    </source>
</evidence>
<feature type="compositionally biased region" description="Basic and acidic residues" evidence="1">
    <location>
        <begin position="436"/>
        <end position="460"/>
    </location>
</feature>
<dbReference type="eggNOG" id="KOG2428">
    <property type="taxonomic scope" value="Eukaryota"/>
</dbReference>